<dbReference type="PaxDb" id="30732-ENSOMEP00000035621"/>
<organism evidence="1 2">
    <name type="scientific">Oryzias melastigma</name>
    <name type="common">Marine medaka</name>
    <dbReference type="NCBI Taxonomy" id="30732"/>
    <lineage>
        <taxon>Eukaryota</taxon>
        <taxon>Metazoa</taxon>
        <taxon>Chordata</taxon>
        <taxon>Craniata</taxon>
        <taxon>Vertebrata</taxon>
        <taxon>Euteleostomi</taxon>
        <taxon>Actinopterygii</taxon>
        <taxon>Neopterygii</taxon>
        <taxon>Teleostei</taxon>
        <taxon>Neoteleostei</taxon>
        <taxon>Acanthomorphata</taxon>
        <taxon>Ovalentaria</taxon>
        <taxon>Atherinomorphae</taxon>
        <taxon>Beloniformes</taxon>
        <taxon>Adrianichthyidae</taxon>
        <taxon>Oryziinae</taxon>
        <taxon>Oryzias</taxon>
    </lineage>
</organism>
<dbReference type="Pfam" id="PF08641">
    <property type="entry name" value="Mis14"/>
    <property type="match status" value="1"/>
</dbReference>
<dbReference type="AlphaFoldDB" id="A0A3B3E0C0"/>
<evidence type="ECO:0000313" key="1">
    <source>
        <dbReference type="Ensembl" id="ENSOMEP00000035621.1"/>
    </source>
</evidence>
<dbReference type="Proteomes" id="UP000261560">
    <property type="component" value="Unplaced"/>
</dbReference>
<dbReference type="Ensembl" id="ENSOMET00000030682.1">
    <property type="protein sequence ID" value="ENSOMEP00000035621.1"/>
    <property type="gene ID" value="ENSOMEG00000022974.1"/>
</dbReference>
<dbReference type="GO" id="GO:0000444">
    <property type="term" value="C:MIS12/MIND type complex"/>
    <property type="evidence" value="ECO:0007669"/>
    <property type="project" value="TreeGrafter"/>
</dbReference>
<name>A0A3B3E0C0_ORYME</name>
<accession>A0A3B3E0C0</accession>
<dbReference type="GeneTree" id="ENSGT00390000001374"/>
<dbReference type="STRING" id="30732.ENSOMEP00000035621"/>
<reference evidence="1" key="2">
    <citation type="submission" date="2025-09" db="UniProtKB">
        <authorList>
            <consortium name="Ensembl"/>
        </authorList>
    </citation>
    <scope>IDENTIFICATION</scope>
</reference>
<dbReference type="PANTHER" id="PTHR31749">
    <property type="entry name" value="KINETOCHORE-ASSOCIATED PROTEIN NSL1 HOMOLOG"/>
    <property type="match status" value="1"/>
</dbReference>
<protein>
    <submittedName>
        <fullName evidence="1">NSL1 component of MIS12 kinetochore complex</fullName>
    </submittedName>
</protein>
<dbReference type="GO" id="GO:0000070">
    <property type="term" value="P:mitotic sister chromatid segregation"/>
    <property type="evidence" value="ECO:0007669"/>
    <property type="project" value="InterPro"/>
</dbReference>
<dbReference type="InterPro" id="IPR013950">
    <property type="entry name" value="Mis14/Nsl1"/>
</dbReference>
<reference evidence="1" key="1">
    <citation type="submission" date="2025-08" db="UniProtKB">
        <authorList>
            <consortium name="Ensembl"/>
        </authorList>
    </citation>
    <scope>IDENTIFICATION</scope>
</reference>
<evidence type="ECO:0000313" key="2">
    <source>
        <dbReference type="Proteomes" id="UP000261560"/>
    </source>
</evidence>
<proteinExistence type="predicted"/>
<keyword evidence="2" id="KW-1185">Reference proteome</keyword>
<dbReference type="PANTHER" id="PTHR31749:SF3">
    <property type="entry name" value="KINETOCHORE-ASSOCIATED PROTEIN NSL1 HOMOLOG"/>
    <property type="match status" value="1"/>
</dbReference>
<sequence>MLSRVKGTNNMNETSVFMKLNNASCLGGNRKLRRRSVSASKYSNELAVKMAAWSPPVQDSEPETRVSVRSKGRVLDLIDRGKQLLSSALDGQASVDEETREALVRELLADFEAAVQGNVSVDGLQWEEAPEDQAMDVESLLDETIVETARRRRTFPLKILPHAVQSLKAERKIMGLYERVFQPQDLIKDLEEDLMKDLSAAVPGLVREAIQVIKSITTLHVQVEDLSEILNMKPTQASLDIHREVFGLPQPTDPACTRSKKPIKRAIEEAAAKQGYSPLNKKAVCSDETLQQSSQPCCAEN</sequence>